<reference evidence="1" key="2">
    <citation type="submission" date="2021-04" db="EMBL/GenBank/DDBJ databases">
        <authorList>
            <person name="Gilroy R."/>
        </authorList>
    </citation>
    <scope>NUCLEOTIDE SEQUENCE</scope>
    <source>
        <strain evidence="1">ChiHcolR34-3080</strain>
    </source>
</reference>
<comment type="caution">
    <text evidence="1">The sequence shown here is derived from an EMBL/GenBank/DDBJ whole genome shotgun (WGS) entry which is preliminary data.</text>
</comment>
<accession>A0A9D1Q9U9</accession>
<evidence type="ECO:0000313" key="2">
    <source>
        <dbReference type="Proteomes" id="UP000823933"/>
    </source>
</evidence>
<dbReference type="AlphaFoldDB" id="A0A9D1Q9U9"/>
<protein>
    <submittedName>
        <fullName evidence="1">Uncharacterized protein</fullName>
    </submittedName>
</protein>
<dbReference type="EMBL" id="DXHQ01000020">
    <property type="protein sequence ID" value="HIW08126.1"/>
    <property type="molecule type" value="Genomic_DNA"/>
</dbReference>
<evidence type="ECO:0000313" key="1">
    <source>
        <dbReference type="EMBL" id="HIW08126.1"/>
    </source>
</evidence>
<name>A0A9D1Q9U9_9FIRM</name>
<sequence length="126" mass="13065">MTFPANYAVMAEDELTYVTGGGVIANILPAVMTSENWRTFSTNMIKIVGNTFLSNFVGTILGTAFGTSYAFGGIIDAIDGQLSKFDGVNGLLQTIGGLAAIYTLGTNDAKVKQSGALGIDGTKVEA</sequence>
<proteinExistence type="predicted"/>
<dbReference type="Proteomes" id="UP000823933">
    <property type="component" value="Unassembled WGS sequence"/>
</dbReference>
<organism evidence="1 2">
    <name type="scientific">Candidatus Faecalibacterium intestinigallinarum</name>
    <dbReference type="NCBI Taxonomy" id="2838581"/>
    <lineage>
        <taxon>Bacteria</taxon>
        <taxon>Bacillati</taxon>
        <taxon>Bacillota</taxon>
        <taxon>Clostridia</taxon>
        <taxon>Eubacteriales</taxon>
        <taxon>Oscillospiraceae</taxon>
        <taxon>Faecalibacterium</taxon>
    </lineage>
</organism>
<gene>
    <name evidence="1" type="ORF">H9890_01835</name>
</gene>
<reference evidence="1" key="1">
    <citation type="journal article" date="2021" name="PeerJ">
        <title>Extensive microbial diversity within the chicken gut microbiome revealed by metagenomics and culture.</title>
        <authorList>
            <person name="Gilroy R."/>
            <person name="Ravi A."/>
            <person name="Getino M."/>
            <person name="Pursley I."/>
            <person name="Horton D.L."/>
            <person name="Alikhan N.F."/>
            <person name="Baker D."/>
            <person name="Gharbi K."/>
            <person name="Hall N."/>
            <person name="Watson M."/>
            <person name="Adriaenssens E.M."/>
            <person name="Foster-Nyarko E."/>
            <person name="Jarju S."/>
            <person name="Secka A."/>
            <person name="Antonio M."/>
            <person name="Oren A."/>
            <person name="Chaudhuri R.R."/>
            <person name="La Ragione R."/>
            <person name="Hildebrand F."/>
            <person name="Pallen M.J."/>
        </authorList>
    </citation>
    <scope>NUCLEOTIDE SEQUENCE</scope>
    <source>
        <strain evidence="1">ChiHcolR34-3080</strain>
    </source>
</reference>